<dbReference type="AlphaFoldDB" id="A0A641AK42"/>
<dbReference type="EMBL" id="SDPP02000004">
    <property type="protein sequence ID" value="KAA1374680.1"/>
    <property type="molecule type" value="Genomic_DNA"/>
</dbReference>
<name>A0A641AK42_9ACTN</name>
<keyword evidence="2" id="KW-1185">Reference proteome</keyword>
<dbReference type="OrthoDB" id="5244663at2"/>
<organism evidence="1 2">
    <name type="scientific">Aeromicrobium fastidiosum</name>
    <dbReference type="NCBI Taxonomy" id="52699"/>
    <lineage>
        <taxon>Bacteria</taxon>
        <taxon>Bacillati</taxon>
        <taxon>Actinomycetota</taxon>
        <taxon>Actinomycetes</taxon>
        <taxon>Propionibacteriales</taxon>
        <taxon>Nocardioidaceae</taxon>
        <taxon>Aeromicrobium</taxon>
    </lineage>
</organism>
<accession>A0A641AK42</accession>
<gene>
    <name evidence="1" type="ORF">ESP62_014910</name>
</gene>
<sequence length="89" mass="9617">MAGMVGMNVEEVRNLSRHMDSVATQIEQAARQITSLMSSTTWVGNDRTAFEGDWTGQHMTAISHVVTAVRQAGQVAGRNADDQEQVANG</sequence>
<dbReference type="RefSeq" id="WP_129185686.1">
    <property type="nucleotide sequence ID" value="NZ_JAGIOG010000001.1"/>
</dbReference>
<dbReference type="Proteomes" id="UP001515100">
    <property type="component" value="Unassembled WGS sequence"/>
</dbReference>
<proteinExistence type="predicted"/>
<dbReference type="InterPro" id="IPR036689">
    <property type="entry name" value="ESAT-6-like_sf"/>
</dbReference>
<evidence type="ECO:0008006" key="3">
    <source>
        <dbReference type="Google" id="ProtNLM"/>
    </source>
</evidence>
<dbReference type="Gene3D" id="1.10.287.1060">
    <property type="entry name" value="ESAT-6-like"/>
    <property type="match status" value="1"/>
</dbReference>
<evidence type="ECO:0000313" key="2">
    <source>
        <dbReference type="Proteomes" id="UP001515100"/>
    </source>
</evidence>
<dbReference type="SUPFAM" id="SSF140453">
    <property type="entry name" value="EsxAB dimer-like"/>
    <property type="match status" value="1"/>
</dbReference>
<evidence type="ECO:0000313" key="1">
    <source>
        <dbReference type="EMBL" id="KAA1374680.1"/>
    </source>
</evidence>
<protein>
    <recommendedName>
        <fullName evidence="3">WXG100 family type VII secretion target</fullName>
    </recommendedName>
</protein>
<comment type="caution">
    <text evidence="1">The sequence shown here is derived from an EMBL/GenBank/DDBJ whole genome shotgun (WGS) entry which is preliminary data.</text>
</comment>
<reference evidence="1" key="1">
    <citation type="submission" date="2019-09" db="EMBL/GenBank/DDBJ databases">
        <authorList>
            <person name="Li J."/>
        </authorList>
    </citation>
    <scope>NUCLEOTIDE SEQUENCE [LARGE SCALE GENOMIC DNA]</scope>
    <source>
        <strain evidence="1">NRBC 14897</strain>
    </source>
</reference>